<dbReference type="RefSeq" id="WP_075585467.1">
    <property type="nucleotide sequence ID" value="NZ_MSYM01000007.1"/>
</dbReference>
<reference evidence="3 4" key="1">
    <citation type="submission" date="2017-01" db="EMBL/GenBank/DDBJ databases">
        <title>Genome sequence of Rhodoferax antarcticus ANT.BR, a psychrophilic purple nonsulfur bacterium from an Antarctic microbial mat.</title>
        <authorList>
            <person name="Baker J."/>
            <person name="Riester C."/>
            <person name="Skinner B."/>
            <person name="Newell A."/>
            <person name="Swingley W."/>
            <person name="Madigan M."/>
            <person name="Jung D."/>
            <person name="Asao M."/>
            <person name="Chen M."/>
            <person name="Loughlin P."/>
            <person name="Pan H."/>
            <person name="Lin S."/>
            <person name="Li N."/>
            <person name="Shaw J."/>
            <person name="Prado M."/>
            <person name="Sherman C."/>
            <person name="Li X."/>
            <person name="Tang J."/>
            <person name="Blankenship R."/>
            <person name="Zhao T."/>
            <person name="Touchman J."/>
            <person name="Sattley M."/>
        </authorList>
    </citation>
    <scope>NUCLEOTIDE SEQUENCE [LARGE SCALE GENOMIC DNA]</scope>
    <source>
        <strain evidence="3 4">ANT.BR</strain>
    </source>
</reference>
<proteinExistence type="predicted"/>
<dbReference type="Pfam" id="PF04014">
    <property type="entry name" value="MazE_antitoxin"/>
    <property type="match status" value="1"/>
</dbReference>
<dbReference type="NCBIfam" id="TIGR01439">
    <property type="entry name" value="lp_hng_hel_AbrB"/>
    <property type="match status" value="1"/>
</dbReference>
<organism evidence="3 4">
    <name type="scientific">Rhodoferax antarcticus ANT.BR</name>
    <dbReference type="NCBI Taxonomy" id="1111071"/>
    <lineage>
        <taxon>Bacteria</taxon>
        <taxon>Pseudomonadati</taxon>
        <taxon>Pseudomonadota</taxon>
        <taxon>Betaproteobacteria</taxon>
        <taxon>Burkholderiales</taxon>
        <taxon>Comamonadaceae</taxon>
        <taxon>Rhodoferax</taxon>
    </lineage>
</organism>
<comment type="caution">
    <text evidence="3">The sequence shown here is derived from an EMBL/GenBank/DDBJ whole genome shotgun (WGS) entry which is preliminary data.</text>
</comment>
<dbReference type="SUPFAM" id="SSF89447">
    <property type="entry name" value="AbrB/MazE/MraZ-like"/>
    <property type="match status" value="1"/>
</dbReference>
<evidence type="ECO:0000259" key="2">
    <source>
        <dbReference type="PROSITE" id="PS51740"/>
    </source>
</evidence>
<dbReference type="SMART" id="SM00966">
    <property type="entry name" value="SpoVT_AbrB"/>
    <property type="match status" value="1"/>
</dbReference>
<accession>A0A1Q8YIK1</accession>
<dbReference type="EMBL" id="MSYM01000007">
    <property type="protein sequence ID" value="OLP07846.1"/>
    <property type="molecule type" value="Genomic_DNA"/>
</dbReference>
<dbReference type="AlphaFoldDB" id="A0A1Q8YIK1"/>
<dbReference type="InterPro" id="IPR007159">
    <property type="entry name" value="SpoVT-AbrB_dom"/>
</dbReference>
<dbReference type="Proteomes" id="UP000185911">
    <property type="component" value="Unassembled WGS sequence"/>
</dbReference>
<sequence>MSAILKTSEATELLRVEAVVSTKGQVTLPAAMRARLGIGPGSHIHFELRGQELVIKPEVPMGAYYGMLKGYDLGDIEPEKEPDREFE</sequence>
<feature type="domain" description="SpoVT-AbrB" evidence="2">
    <location>
        <begin position="15"/>
        <end position="60"/>
    </location>
</feature>
<dbReference type="STRING" id="81479.RA876_18590"/>
<evidence type="ECO:0000313" key="3">
    <source>
        <dbReference type="EMBL" id="OLP07846.1"/>
    </source>
</evidence>
<evidence type="ECO:0000313" key="4">
    <source>
        <dbReference type="Proteomes" id="UP000185911"/>
    </source>
</evidence>
<keyword evidence="4" id="KW-1185">Reference proteome</keyword>
<dbReference type="Gene3D" id="2.10.260.10">
    <property type="match status" value="1"/>
</dbReference>
<name>A0A1Q8YIK1_9BURK</name>
<evidence type="ECO:0000256" key="1">
    <source>
        <dbReference type="PROSITE-ProRule" id="PRU01076"/>
    </source>
</evidence>
<dbReference type="PROSITE" id="PS51740">
    <property type="entry name" value="SPOVT_ABRB"/>
    <property type="match status" value="1"/>
</dbReference>
<gene>
    <name evidence="3" type="ORF">BLL52_0943</name>
</gene>
<protein>
    <submittedName>
        <fullName evidence="3">Transcriptional regulator, AbrB family domain protein</fullName>
    </submittedName>
</protein>
<dbReference type="InterPro" id="IPR037914">
    <property type="entry name" value="SpoVT-AbrB_sf"/>
</dbReference>
<dbReference type="GO" id="GO:0003677">
    <property type="term" value="F:DNA binding"/>
    <property type="evidence" value="ECO:0007669"/>
    <property type="project" value="UniProtKB-UniRule"/>
</dbReference>
<keyword evidence="1" id="KW-0238">DNA-binding</keyword>